<evidence type="ECO:0000256" key="1">
    <source>
        <dbReference type="ARBA" id="ARBA00010733"/>
    </source>
</evidence>
<name>A0A9D5CZS0_9LILI</name>
<keyword evidence="6" id="KW-1185">Reference proteome</keyword>
<reference evidence="5" key="2">
    <citation type="journal article" date="2022" name="Hortic Res">
        <title>The genome of Dioscorea zingiberensis sheds light on the biosynthesis, origin and evolution of the medicinally important diosgenin saponins.</title>
        <authorList>
            <person name="Li Y."/>
            <person name="Tan C."/>
            <person name="Li Z."/>
            <person name="Guo J."/>
            <person name="Li S."/>
            <person name="Chen X."/>
            <person name="Wang C."/>
            <person name="Dai X."/>
            <person name="Yang H."/>
            <person name="Song W."/>
            <person name="Hou L."/>
            <person name="Xu J."/>
            <person name="Tong Z."/>
            <person name="Xu A."/>
            <person name="Yuan X."/>
            <person name="Wang W."/>
            <person name="Yang Q."/>
            <person name="Chen L."/>
            <person name="Sun Z."/>
            <person name="Wang K."/>
            <person name="Pan B."/>
            <person name="Chen J."/>
            <person name="Bao Y."/>
            <person name="Liu F."/>
            <person name="Qi X."/>
            <person name="Gang D.R."/>
            <person name="Wen J."/>
            <person name="Li J."/>
        </authorList>
    </citation>
    <scope>NUCLEOTIDE SEQUENCE</scope>
    <source>
        <strain evidence="5">Dzin_1.0</strain>
    </source>
</reference>
<dbReference type="AlphaFoldDB" id="A0A9D5CZS0"/>
<evidence type="ECO:0000313" key="5">
    <source>
        <dbReference type="EMBL" id="KAJ0981702.1"/>
    </source>
</evidence>
<dbReference type="InterPro" id="IPR007011">
    <property type="entry name" value="LEA_SMP_dom"/>
</dbReference>
<dbReference type="PANTHER" id="PTHR31174:SF7">
    <property type="entry name" value="LATE EMBRYOGENESIS ABUNDANT PROTEIN 31-RELATED"/>
    <property type="match status" value="1"/>
</dbReference>
<dbReference type="Pfam" id="PF04927">
    <property type="entry name" value="SMP"/>
    <property type="match status" value="3"/>
</dbReference>
<comment type="caution">
    <text evidence="5">The sequence shown here is derived from an EMBL/GenBank/DDBJ whole genome shotgun (WGS) entry which is preliminary data.</text>
</comment>
<dbReference type="OrthoDB" id="2014755at2759"/>
<feature type="compositionally biased region" description="Basic and acidic residues" evidence="3">
    <location>
        <begin position="1"/>
        <end position="10"/>
    </location>
</feature>
<feature type="domain" description="SMP" evidence="4">
    <location>
        <begin position="198"/>
        <end position="256"/>
    </location>
</feature>
<evidence type="ECO:0000256" key="3">
    <source>
        <dbReference type="SAM" id="MobiDB-lite"/>
    </source>
</evidence>
<dbReference type="InterPro" id="IPR042971">
    <property type="entry name" value="LEA_SMP"/>
</dbReference>
<proteinExistence type="inferred from homology"/>
<sequence length="390" mass="40858">MSQEQPRRPQEQSSPIRYGDVFDVSGSLSSQAVAPQDAAMMQSAENLTTGQTILGGAASIMQSAANRNERAGHVTHDDVSNAAADQGVSVTQSDLPGRQVITETVAGQVVEQYVRPEPVSATAPSGALQKEAISIGEALEAAAMTAGNKPMTLSDAAAIQAAEAIITGGSVPTPGGVAAEAQSAAAANELVTRVEYKTKLSDVLSDATMKLSGDRAVTKEDAERVIGAELRNSPEGMTRPGGVAESVTAAARINQERQHVWSAMDLYPLVLLEKQGSNLCVSKENERQVRKEKNVTAASKGKGKTSIAATMTTSTRVDRVDIRPTKKKEKTQLAIAANDMEKSIHIDPIGQDQHGPIATGIESKQVDNVESGPTKKKEMAQGPVVVAAKS</sequence>
<protein>
    <recommendedName>
        <fullName evidence="4">SMP domain-containing protein</fullName>
    </recommendedName>
</protein>
<dbReference type="PANTHER" id="PTHR31174">
    <property type="entry name" value="SEED MATURATION FAMILY PROTEIN"/>
    <property type="match status" value="1"/>
</dbReference>
<evidence type="ECO:0000259" key="4">
    <source>
        <dbReference type="Pfam" id="PF04927"/>
    </source>
</evidence>
<reference evidence="5" key="1">
    <citation type="submission" date="2021-03" db="EMBL/GenBank/DDBJ databases">
        <authorList>
            <person name="Li Z."/>
            <person name="Yang C."/>
        </authorList>
    </citation>
    <scope>NUCLEOTIDE SEQUENCE</scope>
    <source>
        <strain evidence="5">Dzin_1.0</strain>
        <tissue evidence="5">Leaf</tissue>
    </source>
</reference>
<feature type="region of interest" description="Disordered" evidence="3">
    <location>
        <begin position="1"/>
        <end position="21"/>
    </location>
</feature>
<feature type="domain" description="SMP" evidence="4">
    <location>
        <begin position="133"/>
        <end position="189"/>
    </location>
</feature>
<evidence type="ECO:0000313" key="6">
    <source>
        <dbReference type="Proteomes" id="UP001085076"/>
    </source>
</evidence>
<gene>
    <name evidence="5" type="ORF">J5N97_009957</name>
</gene>
<feature type="domain" description="SMP" evidence="4">
    <location>
        <begin position="16"/>
        <end position="71"/>
    </location>
</feature>
<evidence type="ECO:0000256" key="2">
    <source>
        <dbReference type="ARBA" id="ARBA00022737"/>
    </source>
</evidence>
<comment type="similarity">
    <text evidence="1">Belongs to the LEA type SMP family.</text>
</comment>
<dbReference type="EMBL" id="JAGGNH010000002">
    <property type="protein sequence ID" value="KAJ0981702.1"/>
    <property type="molecule type" value="Genomic_DNA"/>
</dbReference>
<feature type="region of interest" description="Disordered" evidence="3">
    <location>
        <begin position="367"/>
        <end position="390"/>
    </location>
</feature>
<accession>A0A9D5CZS0</accession>
<organism evidence="5 6">
    <name type="scientific">Dioscorea zingiberensis</name>
    <dbReference type="NCBI Taxonomy" id="325984"/>
    <lineage>
        <taxon>Eukaryota</taxon>
        <taxon>Viridiplantae</taxon>
        <taxon>Streptophyta</taxon>
        <taxon>Embryophyta</taxon>
        <taxon>Tracheophyta</taxon>
        <taxon>Spermatophyta</taxon>
        <taxon>Magnoliopsida</taxon>
        <taxon>Liliopsida</taxon>
        <taxon>Dioscoreales</taxon>
        <taxon>Dioscoreaceae</taxon>
        <taxon>Dioscorea</taxon>
    </lineage>
</organism>
<dbReference type="Proteomes" id="UP001085076">
    <property type="component" value="Miscellaneous, Linkage group lg02"/>
</dbReference>
<keyword evidence="2" id="KW-0677">Repeat</keyword>